<dbReference type="CDD" id="cd06578">
    <property type="entry name" value="HemD"/>
    <property type="match status" value="1"/>
</dbReference>
<evidence type="ECO:0000313" key="12">
    <source>
        <dbReference type="Proteomes" id="UP000652567"/>
    </source>
</evidence>
<dbReference type="GO" id="GO:0004852">
    <property type="term" value="F:uroporphyrinogen-III synthase activity"/>
    <property type="evidence" value="ECO:0007669"/>
    <property type="project" value="UniProtKB-UniRule"/>
</dbReference>
<name>A0A928YS61_9GAMM</name>
<dbReference type="AlphaFoldDB" id="A0A928YS61"/>
<evidence type="ECO:0000259" key="10">
    <source>
        <dbReference type="Pfam" id="PF02602"/>
    </source>
</evidence>
<dbReference type="EC" id="4.2.1.75" evidence="3 9"/>
<dbReference type="Gene3D" id="3.40.50.10090">
    <property type="match status" value="2"/>
</dbReference>
<dbReference type="Pfam" id="PF02602">
    <property type="entry name" value="HEM4"/>
    <property type="match status" value="1"/>
</dbReference>
<organism evidence="11 12">
    <name type="scientific">Cellvibrio polysaccharolyticus</name>
    <dbReference type="NCBI Taxonomy" id="2082724"/>
    <lineage>
        <taxon>Bacteria</taxon>
        <taxon>Pseudomonadati</taxon>
        <taxon>Pseudomonadota</taxon>
        <taxon>Gammaproteobacteria</taxon>
        <taxon>Cellvibrionales</taxon>
        <taxon>Cellvibrionaceae</taxon>
        <taxon>Cellvibrio</taxon>
    </lineage>
</organism>
<dbReference type="InterPro" id="IPR036108">
    <property type="entry name" value="4pyrrol_syn_uPrphyn_synt_sf"/>
</dbReference>
<dbReference type="EMBL" id="PRDL01000001">
    <property type="protein sequence ID" value="MBE8716081.1"/>
    <property type="molecule type" value="Genomic_DNA"/>
</dbReference>
<dbReference type="Proteomes" id="UP000652567">
    <property type="component" value="Unassembled WGS sequence"/>
</dbReference>
<evidence type="ECO:0000256" key="9">
    <source>
        <dbReference type="RuleBase" id="RU366031"/>
    </source>
</evidence>
<dbReference type="RefSeq" id="WP_193906905.1">
    <property type="nucleotide sequence ID" value="NZ_PRDL01000001.1"/>
</dbReference>
<comment type="pathway">
    <text evidence="1 9">Porphyrin-containing compound metabolism; protoporphyrin-IX biosynthesis; coproporphyrinogen-III from 5-aminolevulinate: step 3/4.</text>
</comment>
<evidence type="ECO:0000256" key="2">
    <source>
        <dbReference type="ARBA" id="ARBA00008133"/>
    </source>
</evidence>
<gene>
    <name evidence="11" type="ORF">C4F51_02635</name>
</gene>
<evidence type="ECO:0000256" key="7">
    <source>
        <dbReference type="ARBA" id="ARBA00040167"/>
    </source>
</evidence>
<dbReference type="PANTHER" id="PTHR38042:SF1">
    <property type="entry name" value="UROPORPHYRINOGEN-III SYNTHASE, CHLOROPLASTIC"/>
    <property type="match status" value="1"/>
</dbReference>
<evidence type="ECO:0000256" key="5">
    <source>
        <dbReference type="ARBA" id="ARBA00023244"/>
    </source>
</evidence>
<evidence type="ECO:0000256" key="8">
    <source>
        <dbReference type="ARBA" id="ARBA00048617"/>
    </source>
</evidence>
<accession>A0A928YS61</accession>
<comment type="caution">
    <text evidence="11">The sequence shown here is derived from an EMBL/GenBank/DDBJ whole genome shotgun (WGS) entry which is preliminary data.</text>
</comment>
<dbReference type="SUPFAM" id="SSF69618">
    <property type="entry name" value="HemD-like"/>
    <property type="match status" value="1"/>
</dbReference>
<evidence type="ECO:0000256" key="3">
    <source>
        <dbReference type="ARBA" id="ARBA00013109"/>
    </source>
</evidence>
<evidence type="ECO:0000313" key="11">
    <source>
        <dbReference type="EMBL" id="MBE8716081.1"/>
    </source>
</evidence>
<keyword evidence="12" id="KW-1185">Reference proteome</keyword>
<dbReference type="InterPro" id="IPR003754">
    <property type="entry name" value="4pyrrol_synth_uPrphyn_synth"/>
</dbReference>
<keyword evidence="4 9" id="KW-0456">Lyase</keyword>
<dbReference type="PANTHER" id="PTHR38042">
    <property type="entry name" value="UROPORPHYRINOGEN-III SYNTHASE, CHLOROPLASTIC"/>
    <property type="match status" value="1"/>
</dbReference>
<protein>
    <recommendedName>
        <fullName evidence="7 9">Uroporphyrinogen-III synthase</fullName>
        <ecNumber evidence="3 9">4.2.1.75</ecNumber>
    </recommendedName>
</protein>
<dbReference type="GO" id="GO:0006782">
    <property type="term" value="P:protoporphyrinogen IX biosynthetic process"/>
    <property type="evidence" value="ECO:0007669"/>
    <property type="project" value="UniProtKB-UniRule"/>
</dbReference>
<feature type="domain" description="Tetrapyrrole biosynthesis uroporphyrinogen III synthase" evidence="10">
    <location>
        <begin position="19"/>
        <end position="262"/>
    </location>
</feature>
<dbReference type="GO" id="GO:0006780">
    <property type="term" value="P:uroporphyrinogen III biosynthetic process"/>
    <property type="evidence" value="ECO:0007669"/>
    <property type="project" value="UniProtKB-UniRule"/>
</dbReference>
<keyword evidence="5 9" id="KW-0627">Porphyrin biosynthesis</keyword>
<reference evidence="11" key="1">
    <citation type="submission" date="2018-07" db="EMBL/GenBank/DDBJ databases">
        <title>Genome assembly of strain Ka43.</title>
        <authorList>
            <person name="Kukolya J."/>
            <person name="Nagy I."/>
            <person name="Horvath B."/>
            <person name="Toth A."/>
        </authorList>
    </citation>
    <scope>NUCLEOTIDE SEQUENCE</scope>
    <source>
        <strain evidence="11">KB43</strain>
    </source>
</reference>
<comment type="similarity">
    <text evidence="2 9">Belongs to the uroporphyrinogen-III synthase family.</text>
</comment>
<evidence type="ECO:0000256" key="6">
    <source>
        <dbReference type="ARBA" id="ARBA00037589"/>
    </source>
</evidence>
<comment type="catalytic activity">
    <reaction evidence="8 9">
        <text>hydroxymethylbilane = uroporphyrinogen III + H2O</text>
        <dbReference type="Rhea" id="RHEA:18965"/>
        <dbReference type="ChEBI" id="CHEBI:15377"/>
        <dbReference type="ChEBI" id="CHEBI:57308"/>
        <dbReference type="ChEBI" id="CHEBI:57845"/>
        <dbReference type="EC" id="4.2.1.75"/>
    </reaction>
</comment>
<proteinExistence type="inferred from homology"/>
<sequence length="278" mass="29851">MSDQALRVLITRPQAQAESWAQALGARGVDARCVPVLVLEPLSDEAERQAIKNCIVDVDLYQKAIVVSRNAVDFAMQWLDAWWPQLPTGIEWFAVGKTTADALAAHGVSVSALEQASDGAMTSETLLDAEALQQVAGEKIVIFRGQGGRGHMGEILRARGASVDYCELYRRGVPPQAATSLAALIGEQCWAPDIIAVHSGESLQHLTQILNDVSVLTGEPLLADNWRQIALMVPGERVASLAKDAGFKQVVVAENATDNAMTRALEAFASARAFSFSD</sequence>
<evidence type="ECO:0000256" key="4">
    <source>
        <dbReference type="ARBA" id="ARBA00023239"/>
    </source>
</evidence>
<evidence type="ECO:0000256" key="1">
    <source>
        <dbReference type="ARBA" id="ARBA00004772"/>
    </source>
</evidence>
<dbReference type="InterPro" id="IPR039793">
    <property type="entry name" value="UROS/Hem4"/>
</dbReference>
<comment type="function">
    <text evidence="6 9">Catalyzes cyclization of the linear tetrapyrrole, hydroxymethylbilane, to the macrocyclic uroporphyrinogen III.</text>
</comment>